<comment type="caution">
    <text evidence="3">The sequence shown here is derived from an EMBL/GenBank/DDBJ whole genome shotgun (WGS) entry which is preliminary data.</text>
</comment>
<evidence type="ECO:0000313" key="4">
    <source>
        <dbReference type="Proteomes" id="UP001174691"/>
    </source>
</evidence>
<gene>
    <name evidence="3" type="ORF">NKR19_g423</name>
</gene>
<keyword evidence="4" id="KW-1185">Reference proteome</keyword>
<reference evidence="3" key="1">
    <citation type="submission" date="2022-07" db="EMBL/GenBank/DDBJ databases">
        <title>Fungi with potential for degradation of polypropylene.</title>
        <authorList>
            <person name="Gostincar C."/>
        </authorList>
    </citation>
    <scope>NUCLEOTIDE SEQUENCE</scope>
    <source>
        <strain evidence="3">EXF-13287</strain>
    </source>
</reference>
<feature type="compositionally biased region" description="Gly residues" evidence="1">
    <location>
        <begin position="211"/>
        <end position="222"/>
    </location>
</feature>
<feature type="signal peptide" evidence="2">
    <location>
        <begin position="1"/>
        <end position="19"/>
    </location>
</feature>
<feature type="compositionally biased region" description="Gly residues" evidence="1">
    <location>
        <begin position="229"/>
        <end position="239"/>
    </location>
</feature>
<protein>
    <submittedName>
        <fullName evidence="3">Uncharacterized protein</fullName>
    </submittedName>
</protein>
<feature type="chain" id="PRO_5041229897" evidence="2">
    <location>
        <begin position="20"/>
        <end position="661"/>
    </location>
</feature>
<sequence>MVRLSELIALSVSILCVQATLPNLGWTGGINIGQTSVYSDDGELIVNVPLTLRRVGSTATELLVEVFATPYRVTNSSLAGADGIPTIKVASESVRVQPGTNEVSHPISFRISIEWRDYYISARITPQGESLTTQNQAGDVILANTENGDWIAVDTGVYQHEINLGIIREINETVIGEDDPEEEQPPVGRTDPEIQPPKAKENGPQGNVTSPGGGSTPTGPGGRPTYPGGNDGDGGGGQGTLITSTRTTTICPPPSPPPPPPCPENKRELVERLVSGPGTGTITPAYITGNFFYRDPNNAAVPIVAQRILLIANLYQGSTRIGGWRSWSTTGVGGYTSFKFSIREGQRIEVVKIRARMSSYSDYVIGTRTDSTQDFTVSWAESNLAVSDIMKVDAGKTAGYPQNVFPKSPANDGLRLSDSLHTVAEYAKNNVLVPGEGKIIHVWFPSINKDPDGTLSTAYFQAYDGKIVYINLPQQYAEWPGTIAHEYGHFMHSLAISPAVIPGGGDHSICDNKTYGVGLTFSEGYASSFAMQALDTTHLETEYMVFKQGPTDYGFHFEVFDCTPIGLRGDEGRITAAILELVDRKLDELPTSSSNIGNVDAPFDASLLNARFDQRLIFWEIMKRNPRNMVETYLKPRLTKSAAEKALAILKYHYAEPEFFN</sequence>
<feature type="region of interest" description="Disordered" evidence="1">
    <location>
        <begin position="173"/>
        <end position="266"/>
    </location>
</feature>
<evidence type="ECO:0000256" key="2">
    <source>
        <dbReference type="SAM" id="SignalP"/>
    </source>
</evidence>
<organism evidence="3 4">
    <name type="scientific">Coniochaeta hoffmannii</name>
    <dbReference type="NCBI Taxonomy" id="91930"/>
    <lineage>
        <taxon>Eukaryota</taxon>
        <taxon>Fungi</taxon>
        <taxon>Dikarya</taxon>
        <taxon>Ascomycota</taxon>
        <taxon>Pezizomycotina</taxon>
        <taxon>Sordariomycetes</taxon>
        <taxon>Sordariomycetidae</taxon>
        <taxon>Coniochaetales</taxon>
        <taxon>Coniochaetaceae</taxon>
        <taxon>Coniochaeta</taxon>
    </lineage>
</organism>
<name>A0AA38W1R8_9PEZI</name>
<feature type="compositionally biased region" description="Acidic residues" evidence="1">
    <location>
        <begin position="175"/>
        <end position="184"/>
    </location>
</feature>
<dbReference type="EMBL" id="JANBVN010000004">
    <property type="protein sequence ID" value="KAJ9165378.1"/>
    <property type="molecule type" value="Genomic_DNA"/>
</dbReference>
<dbReference type="Proteomes" id="UP001174691">
    <property type="component" value="Unassembled WGS sequence"/>
</dbReference>
<evidence type="ECO:0000313" key="3">
    <source>
        <dbReference type="EMBL" id="KAJ9165378.1"/>
    </source>
</evidence>
<accession>A0AA38W1R8</accession>
<proteinExistence type="predicted"/>
<evidence type="ECO:0000256" key="1">
    <source>
        <dbReference type="SAM" id="MobiDB-lite"/>
    </source>
</evidence>
<dbReference type="AlphaFoldDB" id="A0AA38W1R8"/>
<feature type="compositionally biased region" description="Pro residues" evidence="1">
    <location>
        <begin position="251"/>
        <end position="263"/>
    </location>
</feature>
<keyword evidence="2" id="KW-0732">Signal</keyword>